<keyword evidence="6" id="KW-0072">Autophagy</keyword>
<keyword evidence="12" id="KW-1185">Reference proteome</keyword>
<comment type="pathway">
    <text evidence="2">Carbohydrate metabolism; galactose metabolism.</text>
</comment>
<evidence type="ECO:0000256" key="2">
    <source>
        <dbReference type="ARBA" id="ARBA00004947"/>
    </source>
</evidence>
<evidence type="ECO:0000256" key="6">
    <source>
        <dbReference type="ARBA" id="ARBA00023006"/>
    </source>
</evidence>
<dbReference type="Proteomes" id="UP000828390">
    <property type="component" value="Unassembled WGS sequence"/>
</dbReference>
<evidence type="ECO:0000256" key="5">
    <source>
        <dbReference type="ARBA" id="ARBA00022786"/>
    </source>
</evidence>
<dbReference type="Pfam" id="PF03987">
    <property type="entry name" value="Autophagy_act_C"/>
    <property type="match status" value="1"/>
</dbReference>
<dbReference type="SUPFAM" id="SSF74650">
    <property type="entry name" value="Galactose mutarotase-like"/>
    <property type="match status" value="1"/>
</dbReference>
<gene>
    <name evidence="11" type="ORF">DPMN_094782</name>
</gene>
<dbReference type="GO" id="GO:0006914">
    <property type="term" value="P:autophagy"/>
    <property type="evidence" value="ECO:0007669"/>
    <property type="project" value="UniProtKB-KW"/>
</dbReference>
<evidence type="ECO:0000256" key="7">
    <source>
        <dbReference type="ARBA" id="ARBA00023235"/>
    </source>
</evidence>
<reference evidence="11" key="1">
    <citation type="journal article" date="2019" name="bioRxiv">
        <title>The Genome of the Zebra Mussel, Dreissena polymorpha: A Resource for Invasive Species Research.</title>
        <authorList>
            <person name="McCartney M.A."/>
            <person name="Auch B."/>
            <person name="Kono T."/>
            <person name="Mallez S."/>
            <person name="Zhang Y."/>
            <person name="Obille A."/>
            <person name="Becker A."/>
            <person name="Abrahante J.E."/>
            <person name="Garbe J."/>
            <person name="Badalamenti J.P."/>
            <person name="Herman A."/>
            <person name="Mangelson H."/>
            <person name="Liachko I."/>
            <person name="Sullivan S."/>
            <person name="Sone E.D."/>
            <person name="Koren S."/>
            <person name="Silverstein K.A.T."/>
            <person name="Beckman K.B."/>
            <person name="Gohl D.M."/>
        </authorList>
    </citation>
    <scope>NUCLEOTIDE SEQUENCE</scope>
    <source>
        <strain evidence="11">Duluth1</strain>
        <tissue evidence="11">Whole animal</tissue>
    </source>
</reference>
<dbReference type="EMBL" id="JAIWYP010000003">
    <property type="protein sequence ID" value="KAH3852278.1"/>
    <property type="molecule type" value="Genomic_DNA"/>
</dbReference>
<dbReference type="Gene3D" id="2.70.98.10">
    <property type="match status" value="1"/>
</dbReference>
<dbReference type="InterPro" id="IPR011013">
    <property type="entry name" value="Gal_mutarotase_sf_dom"/>
</dbReference>
<comment type="function">
    <text evidence="10">Mutarotase that catalyzes the interconversion of beta-D-galactose and alpha-D-galactose during galactose metabolism. Beta-D-galactose is metabolized in the liver into glucose 1-phosphate, the primary metabolic fuel, by the action of four enzymes that constitute the Leloir pathway: GALM, GALK1 (galactokinase), GALT (galactose-1-phosphate uridylyltransferase) and GALE (UDP-galactose-4'-epimerase). Involved in the maintenance of the equilibrium between the beta- and alpha-anomers of galactose, therefore ensuring a sufficient supply of the alpha-anomer for GALK1. Also active on D-glucose although shows a preference for galactose over glucose.</text>
</comment>
<dbReference type="Pfam" id="PF01263">
    <property type="entry name" value="Aldose_epim"/>
    <property type="match status" value="1"/>
</dbReference>
<proteinExistence type="inferred from homology"/>
<evidence type="ECO:0000256" key="9">
    <source>
        <dbReference type="ARBA" id="ARBA00032729"/>
    </source>
</evidence>
<keyword evidence="5" id="KW-0833">Ubl conjugation pathway</keyword>
<protein>
    <recommendedName>
        <fullName evidence="4">Galactose mutarotase</fullName>
    </recommendedName>
    <alternativeName>
        <fullName evidence="9">Aldose 1-epimerase</fullName>
    </alternativeName>
</protein>
<comment type="catalytic activity">
    <reaction evidence="1">
        <text>alpha-D-galactose = beta-D-galactose</text>
        <dbReference type="Rhea" id="RHEA:28675"/>
        <dbReference type="ChEBI" id="CHEBI:27667"/>
        <dbReference type="ChEBI" id="CHEBI:28061"/>
        <dbReference type="EC" id="5.1.3.3"/>
    </reaction>
    <physiologicalReaction direction="right-to-left" evidence="1">
        <dbReference type="Rhea" id="RHEA:28677"/>
    </physiologicalReaction>
</comment>
<dbReference type="InterPro" id="IPR047215">
    <property type="entry name" value="Galactose_mutarotase-like"/>
</dbReference>
<keyword evidence="8" id="KW-0119">Carbohydrate metabolism</keyword>
<keyword evidence="7" id="KW-0413">Isomerase</keyword>
<dbReference type="GO" id="GO:0030246">
    <property type="term" value="F:carbohydrate binding"/>
    <property type="evidence" value="ECO:0007669"/>
    <property type="project" value="InterPro"/>
</dbReference>
<evidence type="ECO:0000313" key="12">
    <source>
        <dbReference type="Proteomes" id="UP000828390"/>
    </source>
</evidence>
<dbReference type="GO" id="GO:0004034">
    <property type="term" value="F:aldose 1-epimerase activity"/>
    <property type="evidence" value="ECO:0007669"/>
    <property type="project" value="UniProtKB-EC"/>
</dbReference>
<dbReference type="NCBIfam" id="NF008277">
    <property type="entry name" value="PRK11055.1"/>
    <property type="match status" value="1"/>
</dbReference>
<evidence type="ECO:0000256" key="1">
    <source>
        <dbReference type="ARBA" id="ARBA00001712"/>
    </source>
</evidence>
<dbReference type="InterPro" id="IPR007135">
    <property type="entry name" value="Atg3/Atg10"/>
</dbReference>
<comment type="similarity">
    <text evidence="3">Belongs to the aldose epimerase family.</text>
</comment>
<accession>A0A9D4L5N7</accession>
<evidence type="ECO:0000256" key="10">
    <source>
        <dbReference type="ARBA" id="ARBA00045743"/>
    </source>
</evidence>
<evidence type="ECO:0000256" key="4">
    <source>
        <dbReference type="ARBA" id="ARBA00021023"/>
    </source>
</evidence>
<comment type="caution">
    <text evidence="11">The sequence shown here is derived from an EMBL/GenBank/DDBJ whole genome shotgun (WGS) entry which is preliminary data.</text>
</comment>
<dbReference type="GO" id="GO:0019787">
    <property type="term" value="F:ubiquitin-like protein transferase activity"/>
    <property type="evidence" value="ECO:0007669"/>
    <property type="project" value="InterPro"/>
</dbReference>
<dbReference type="AlphaFoldDB" id="A0A9D4L5N7"/>
<evidence type="ECO:0000256" key="8">
    <source>
        <dbReference type="ARBA" id="ARBA00023277"/>
    </source>
</evidence>
<dbReference type="InterPro" id="IPR014718">
    <property type="entry name" value="GH-type_carb-bd"/>
</dbReference>
<dbReference type="GO" id="GO:0006006">
    <property type="term" value="P:glucose metabolic process"/>
    <property type="evidence" value="ECO:0007669"/>
    <property type="project" value="TreeGrafter"/>
</dbReference>
<dbReference type="PANTHER" id="PTHR10091:SF0">
    <property type="entry name" value="GALACTOSE MUTAROTASE"/>
    <property type="match status" value="1"/>
</dbReference>
<dbReference type="CDD" id="cd09019">
    <property type="entry name" value="galactose_mutarotase_like"/>
    <property type="match status" value="1"/>
</dbReference>
<name>A0A9D4L5N7_DREPO</name>
<dbReference type="GO" id="GO:0033499">
    <property type="term" value="P:galactose catabolic process via UDP-galactose, Leloir pathway"/>
    <property type="evidence" value="ECO:0007669"/>
    <property type="project" value="TreeGrafter"/>
</dbReference>
<evidence type="ECO:0000256" key="3">
    <source>
        <dbReference type="ARBA" id="ARBA00006206"/>
    </source>
</evidence>
<dbReference type="Gene3D" id="3.30.1460.50">
    <property type="match status" value="1"/>
</dbReference>
<dbReference type="PANTHER" id="PTHR10091">
    <property type="entry name" value="ALDOSE-1-EPIMERASE"/>
    <property type="match status" value="1"/>
</dbReference>
<sequence>MTFNLSKEQCYDMFRDLLSKSNLHHDGWELHEFKEDIFLSKRVTQTVSGIHSEDSFKDAEIHGHDADYKCQTDDSCDVSTHLDTPSILTFHYHVLFSESYSVPVLYCNVFWPSGRLLSLEQLWALVPEQYQSRMRGDRWTFLTQTEHPYLGRPFFQLHPCHTSKLLGVVSALSSSKCSNYVISWLSAVGPVVRLNLSFQYGRLNTNQEVSNMSTITKVKYGSMEDGRDIYQYTLKNRQNLEARIIDYGGRITHLFVPDQHGKLEDIVLGYDSYKDGYDKDEFYLGALIGRYANRIAKGQFSLDGVTYQLGINNGPNTNHGGFRGFDKRLWGSTIEDDKLVLTYTSADLEEGFPGEVNVTVTFALTDENELVIAYRATTTKPTVINLTSHPYFNLAGHSSGDLKGHVIRIPTGLHTPSDSNQIPTGEFDEGKDTVLDLRQSTEISEALEHVPRGYGYDHNFALMNPGIKQQAANVRHAPSGRVLDMYTTEPGMQFYTGYWLDIPRGKGGAHYGKWSGFCLEAQKYPDSPNKPHFPSAVIRPDETYQQTTKYVFSTMEL</sequence>
<reference evidence="11" key="2">
    <citation type="submission" date="2020-11" db="EMBL/GenBank/DDBJ databases">
        <authorList>
            <person name="McCartney M.A."/>
            <person name="Auch B."/>
            <person name="Kono T."/>
            <person name="Mallez S."/>
            <person name="Becker A."/>
            <person name="Gohl D.M."/>
            <person name="Silverstein K.A.T."/>
            <person name="Koren S."/>
            <person name="Bechman K.B."/>
            <person name="Herman A."/>
            <person name="Abrahante J.E."/>
            <person name="Garbe J."/>
        </authorList>
    </citation>
    <scope>NUCLEOTIDE SEQUENCE</scope>
    <source>
        <strain evidence="11">Duluth1</strain>
        <tissue evidence="11">Whole animal</tissue>
    </source>
</reference>
<evidence type="ECO:0000313" key="11">
    <source>
        <dbReference type="EMBL" id="KAH3852278.1"/>
    </source>
</evidence>
<dbReference type="InterPro" id="IPR008183">
    <property type="entry name" value="Aldose_1/G6P_1-epimerase"/>
</dbReference>
<organism evidence="11 12">
    <name type="scientific">Dreissena polymorpha</name>
    <name type="common">Zebra mussel</name>
    <name type="synonym">Mytilus polymorpha</name>
    <dbReference type="NCBI Taxonomy" id="45954"/>
    <lineage>
        <taxon>Eukaryota</taxon>
        <taxon>Metazoa</taxon>
        <taxon>Spiralia</taxon>
        <taxon>Lophotrochozoa</taxon>
        <taxon>Mollusca</taxon>
        <taxon>Bivalvia</taxon>
        <taxon>Autobranchia</taxon>
        <taxon>Heteroconchia</taxon>
        <taxon>Euheterodonta</taxon>
        <taxon>Imparidentia</taxon>
        <taxon>Neoheterodontei</taxon>
        <taxon>Myida</taxon>
        <taxon>Dreissenoidea</taxon>
        <taxon>Dreissenidae</taxon>
        <taxon>Dreissena</taxon>
    </lineage>
</organism>